<gene>
    <name evidence="1" type="ORF">BG011_010182</name>
</gene>
<reference evidence="1" key="1">
    <citation type="journal article" date="2020" name="Fungal Divers.">
        <title>Resolving the Mortierellaceae phylogeny through synthesis of multi-gene phylogenetics and phylogenomics.</title>
        <authorList>
            <person name="Vandepol N."/>
            <person name="Liber J."/>
            <person name="Desiro A."/>
            <person name="Na H."/>
            <person name="Kennedy M."/>
            <person name="Barry K."/>
            <person name="Grigoriev I.V."/>
            <person name="Miller A.N."/>
            <person name="O'Donnell K."/>
            <person name="Stajich J.E."/>
            <person name="Bonito G."/>
        </authorList>
    </citation>
    <scope>NUCLEOTIDE SEQUENCE</scope>
    <source>
        <strain evidence="1">KOD948</strain>
    </source>
</reference>
<comment type="caution">
    <text evidence="1">The sequence shown here is derived from an EMBL/GenBank/DDBJ whole genome shotgun (WGS) entry which is preliminary data.</text>
</comment>
<dbReference type="Proteomes" id="UP000726737">
    <property type="component" value="Unassembled WGS sequence"/>
</dbReference>
<accession>A0A9P6PMZ8</accession>
<dbReference type="OrthoDB" id="10256524at2759"/>
<evidence type="ECO:0000313" key="2">
    <source>
        <dbReference type="Proteomes" id="UP000726737"/>
    </source>
</evidence>
<dbReference type="EMBL" id="JAAAJA010000977">
    <property type="protein sequence ID" value="KAG0248523.1"/>
    <property type="molecule type" value="Genomic_DNA"/>
</dbReference>
<dbReference type="AlphaFoldDB" id="A0A9P6PMZ8"/>
<name>A0A9P6PMZ8_9FUNG</name>
<sequence length="196" mass="21153">MPGGILMNSKCGAVAKEADAVGVLIKTLPYRIDGLVGNPDIPMGLIENRAGLDLLKAYKKNPKSTYIWSKNHPQPGSREATHPPISYPSVWRASSDPNLISLLLEAILSRPILSSRMDILPSTKARGDETHRFFKNTAAITKNHGSKTLASPVKQGDGSTNVLDAVKITSSILPDHNGLLDTKHLQETIRITISGT</sequence>
<protein>
    <submittedName>
        <fullName evidence="1">Uncharacterized protein</fullName>
    </submittedName>
</protein>
<organism evidence="1 2">
    <name type="scientific">Mortierella polycephala</name>
    <dbReference type="NCBI Taxonomy" id="41804"/>
    <lineage>
        <taxon>Eukaryota</taxon>
        <taxon>Fungi</taxon>
        <taxon>Fungi incertae sedis</taxon>
        <taxon>Mucoromycota</taxon>
        <taxon>Mortierellomycotina</taxon>
        <taxon>Mortierellomycetes</taxon>
        <taxon>Mortierellales</taxon>
        <taxon>Mortierellaceae</taxon>
        <taxon>Mortierella</taxon>
    </lineage>
</organism>
<keyword evidence="2" id="KW-1185">Reference proteome</keyword>
<evidence type="ECO:0000313" key="1">
    <source>
        <dbReference type="EMBL" id="KAG0248523.1"/>
    </source>
</evidence>
<proteinExistence type="predicted"/>
<feature type="non-terminal residue" evidence="1">
    <location>
        <position position="196"/>
    </location>
</feature>